<dbReference type="AlphaFoldDB" id="A0A8X6NFQ7"/>
<dbReference type="Proteomes" id="UP000887013">
    <property type="component" value="Unassembled WGS sequence"/>
</dbReference>
<name>A0A8X6NFQ7_NEPPI</name>
<comment type="caution">
    <text evidence="1">The sequence shown here is derived from an EMBL/GenBank/DDBJ whole genome shotgun (WGS) entry which is preliminary data.</text>
</comment>
<proteinExistence type="predicted"/>
<organism evidence="1 2">
    <name type="scientific">Nephila pilipes</name>
    <name type="common">Giant wood spider</name>
    <name type="synonym">Nephila maculata</name>
    <dbReference type="NCBI Taxonomy" id="299642"/>
    <lineage>
        <taxon>Eukaryota</taxon>
        <taxon>Metazoa</taxon>
        <taxon>Ecdysozoa</taxon>
        <taxon>Arthropoda</taxon>
        <taxon>Chelicerata</taxon>
        <taxon>Arachnida</taxon>
        <taxon>Araneae</taxon>
        <taxon>Araneomorphae</taxon>
        <taxon>Entelegynae</taxon>
        <taxon>Araneoidea</taxon>
        <taxon>Nephilidae</taxon>
        <taxon>Nephila</taxon>
    </lineage>
</organism>
<evidence type="ECO:0000313" key="1">
    <source>
        <dbReference type="EMBL" id="GFT12659.1"/>
    </source>
</evidence>
<gene>
    <name evidence="1" type="ORF">NPIL_84251</name>
</gene>
<sequence>MNFYLCYIYSLIHCLELARIVMDSNGVIQARYGVIQAQYGVIQARYGIIQTRHGVIHTSKCLWSYTSASVVCVSMTIHLNNDLIALLALPIFGKLFLPI</sequence>
<evidence type="ECO:0000313" key="2">
    <source>
        <dbReference type="Proteomes" id="UP000887013"/>
    </source>
</evidence>
<reference evidence="1" key="1">
    <citation type="submission" date="2020-08" db="EMBL/GenBank/DDBJ databases">
        <title>Multicomponent nature underlies the extraordinary mechanical properties of spider dragline silk.</title>
        <authorList>
            <person name="Kono N."/>
            <person name="Nakamura H."/>
            <person name="Mori M."/>
            <person name="Yoshida Y."/>
            <person name="Ohtoshi R."/>
            <person name="Malay A.D."/>
            <person name="Moran D.A.P."/>
            <person name="Tomita M."/>
            <person name="Numata K."/>
            <person name="Arakawa K."/>
        </authorList>
    </citation>
    <scope>NUCLEOTIDE SEQUENCE</scope>
</reference>
<protein>
    <submittedName>
        <fullName evidence="1">Uncharacterized protein</fullName>
    </submittedName>
</protein>
<keyword evidence="2" id="KW-1185">Reference proteome</keyword>
<accession>A0A8X6NFQ7</accession>
<dbReference type="EMBL" id="BMAW01104136">
    <property type="protein sequence ID" value="GFT12659.1"/>
    <property type="molecule type" value="Genomic_DNA"/>
</dbReference>